<dbReference type="InterPro" id="IPR014729">
    <property type="entry name" value="Rossmann-like_a/b/a_fold"/>
</dbReference>
<comment type="pathway">
    <text evidence="2">Purine metabolism; GMP biosynthesis; GMP from XMP (L-Gln route): step 1/1.</text>
</comment>
<dbReference type="GO" id="GO:0005524">
    <property type="term" value="F:ATP binding"/>
    <property type="evidence" value="ECO:0007669"/>
    <property type="project" value="UniProtKB-UniRule"/>
</dbReference>
<evidence type="ECO:0000256" key="4">
    <source>
        <dbReference type="ARBA" id="ARBA00022598"/>
    </source>
</evidence>
<keyword evidence="8 10" id="KW-0067">ATP-binding</keyword>
<dbReference type="Pfam" id="PF02540">
    <property type="entry name" value="NAD_synthase"/>
    <property type="match status" value="1"/>
</dbReference>
<dbReference type="PANTHER" id="PTHR11922:SF2">
    <property type="entry name" value="GMP SYNTHASE [GLUTAMINE-HYDROLYZING]"/>
    <property type="match status" value="1"/>
</dbReference>
<dbReference type="InterPro" id="IPR025777">
    <property type="entry name" value="GMPS_ATP_PPase_dom"/>
</dbReference>
<dbReference type="Gene3D" id="3.40.50.620">
    <property type="entry name" value="HUPs"/>
    <property type="match status" value="1"/>
</dbReference>
<evidence type="ECO:0000256" key="8">
    <source>
        <dbReference type="ARBA" id="ARBA00022840"/>
    </source>
</evidence>
<evidence type="ECO:0000259" key="11">
    <source>
        <dbReference type="PROSITE" id="PS51553"/>
    </source>
</evidence>
<evidence type="ECO:0000256" key="5">
    <source>
        <dbReference type="ARBA" id="ARBA00022741"/>
    </source>
</evidence>
<dbReference type="Pfam" id="PF00958">
    <property type="entry name" value="GMP_synt_C"/>
    <property type="match status" value="1"/>
</dbReference>
<dbReference type="InterPro" id="IPR022310">
    <property type="entry name" value="NAD/GMP_synthase"/>
</dbReference>
<dbReference type="InterPro" id="IPR001674">
    <property type="entry name" value="GMP_synth_C"/>
</dbReference>
<gene>
    <name evidence="12" type="ORF">COT63_02180</name>
</gene>
<evidence type="ECO:0000256" key="6">
    <source>
        <dbReference type="ARBA" id="ARBA00022749"/>
    </source>
</evidence>
<comment type="function">
    <text evidence="1">Catalyzes the synthesis of GMP from XMP.</text>
</comment>
<dbReference type="SUPFAM" id="SSF54810">
    <property type="entry name" value="GMP synthetase C-terminal dimerisation domain"/>
    <property type="match status" value="1"/>
</dbReference>
<evidence type="ECO:0000256" key="10">
    <source>
        <dbReference type="PROSITE-ProRule" id="PRU00886"/>
    </source>
</evidence>
<reference evidence="13" key="1">
    <citation type="submission" date="2017-09" db="EMBL/GenBank/DDBJ databases">
        <title>Depth-based differentiation of microbial function through sediment-hosted aquifers and enrichment of novel symbionts in the deep terrestrial subsurface.</title>
        <authorList>
            <person name="Probst A.J."/>
            <person name="Ladd B."/>
            <person name="Jarett J.K."/>
            <person name="Geller-Mcgrath D.E."/>
            <person name="Sieber C.M.K."/>
            <person name="Emerson J.B."/>
            <person name="Anantharaman K."/>
            <person name="Thomas B.C."/>
            <person name="Malmstrom R."/>
            <person name="Stieglmeier M."/>
            <person name="Klingl A."/>
            <person name="Woyke T."/>
            <person name="Ryan C.M."/>
            <person name="Banfield J.F."/>
        </authorList>
    </citation>
    <scope>NUCLEOTIDE SEQUENCE [LARGE SCALE GENOMIC DNA]</scope>
</reference>
<dbReference type="Proteomes" id="UP000231282">
    <property type="component" value="Unassembled WGS sequence"/>
</dbReference>
<keyword evidence="4" id="KW-0436">Ligase</keyword>
<evidence type="ECO:0000256" key="7">
    <source>
        <dbReference type="ARBA" id="ARBA00022755"/>
    </source>
</evidence>
<evidence type="ECO:0000256" key="1">
    <source>
        <dbReference type="ARBA" id="ARBA00002332"/>
    </source>
</evidence>
<dbReference type="PANTHER" id="PTHR11922">
    <property type="entry name" value="GMP SYNTHASE-RELATED"/>
    <property type="match status" value="1"/>
</dbReference>
<dbReference type="CDD" id="cd01997">
    <property type="entry name" value="GMP_synthase_C"/>
    <property type="match status" value="1"/>
</dbReference>
<dbReference type="SUPFAM" id="SSF52402">
    <property type="entry name" value="Adenine nucleotide alpha hydrolases-like"/>
    <property type="match status" value="1"/>
</dbReference>
<keyword evidence="6 10" id="KW-0332">GMP biosynthesis</keyword>
<comment type="caution">
    <text evidence="12">The sequence shown here is derived from an EMBL/GenBank/DDBJ whole genome shotgun (WGS) entry which is preliminary data.</text>
</comment>
<proteinExistence type="predicted"/>
<keyword evidence="9" id="KW-0315">Glutamine amidotransferase</keyword>
<accession>A0A2H0WQU3</accession>
<dbReference type="UniPathway" id="UPA00189">
    <property type="reaction ID" value="UER00296"/>
</dbReference>
<evidence type="ECO:0000313" key="13">
    <source>
        <dbReference type="Proteomes" id="UP000231282"/>
    </source>
</evidence>
<sequence>MSTPERFPKTTPATVEEIPLEELDPREFILEKIAEIRNKVGDEKAINALSGGVDSSTVTALGHRALGKKLITCFIDNGLMRKNEPQWVLDSFKKLGIEVILVNAQEEFFAALKGIADPEEKREAITQTFYKKVFGRLVGESGVHHLLQGTNYTDIEETVAGVKRQHNVLAQLGINTEEQFGYRVIEPLAQLRKPAVREVAKALGLPEAIYNRPPFPGPALATRIIGEVKPERVGIIRKATEIIEEELTGIEAFQSLAVLHQDMITGVRNGIRDFGFQIEIRSWISEDGKSGTPAEIPYVMLIRLSNRITNEVPGVVSVTYNITPKPPSTIEAI</sequence>
<protein>
    <recommendedName>
        <fullName evidence="3">GMP synthase (glutamine-hydrolyzing)</fullName>
        <ecNumber evidence="3">6.3.5.2</ecNumber>
    </recommendedName>
</protein>
<evidence type="ECO:0000313" key="12">
    <source>
        <dbReference type="EMBL" id="PIS15023.1"/>
    </source>
</evidence>
<evidence type="ECO:0000256" key="3">
    <source>
        <dbReference type="ARBA" id="ARBA00012746"/>
    </source>
</evidence>
<feature type="domain" description="GMPS ATP-PPase" evidence="11">
    <location>
        <begin position="23"/>
        <end position="212"/>
    </location>
</feature>
<evidence type="ECO:0000256" key="9">
    <source>
        <dbReference type="ARBA" id="ARBA00022962"/>
    </source>
</evidence>
<dbReference type="GO" id="GO:0003921">
    <property type="term" value="F:GMP synthase activity"/>
    <property type="evidence" value="ECO:0007669"/>
    <property type="project" value="InterPro"/>
</dbReference>
<dbReference type="EMBL" id="PEZH01000042">
    <property type="protein sequence ID" value="PIS15023.1"/>
    <property type="molecule type" value="Genomic_DNA"/>
</dbReference>
<keyword evidence="5 10" id="KW-0547">Nucleotide-binding</keyword>
<feature type="binding site" evidence="10">
    <location>
        <begin position="50"/>
        <end position="56"/>
    </location>
    <ligand>
        <name>ATP</name>
        <dbReference type="ChEBI" id="CHEBI:30616"/>
    </ligand>
</feature>
<dbReference type="AlphaFoldDB" id="A0A2H0WQU3"/>
<name>A0A2H0WQU3_9BACT</name>
<keyword evidence="7 10" id="KW-0658">Purine biosynthesis</keyword>
<dbReference type="PROSITE" id="PS51553">
    <property type="entry name" value="GMPS_ATP_PPASE"/>
    <property type="match status" value="1"/>
</dbReference>
<dbReference type="GO" id="GO:0005829">
    <property type="term" value="C:cytosol"/>
    <property type="evidence" value="ECO:0007669"/>
    <property type="project" value="TreeGrafter"/>
</dbReference>
<dbReference type="EC" id="6.3.5.2" evidence="3"/>
<evidence type="ECO:0000256" key="2">
    <source>
        <dbReference type="ARBA" id="ARBA00005153"/>
    </source>
</evidence>
<organism evidence="12 13">
    <name type="scientific">Candidatus Shapirobacteria bacterium CG09_land_8_20_14_0_10_38_17</name>
    <dbReference type="NCBI Taxonomy" id="1974884"/>
    <lineage>
        <taxon>Bacteria</taxon>
        <taxon>Candidatus Shapironibacteriota</taxon>
    </lineage>
</organism>
<dbReference type="Gene3D" id="3.30.300.10">
    <property type="match status" value="1"/>
</dbReference>